<dbReference type="SUPFAM" id="SSF48403">
    <property type="entry name" value="Ankyrin repeat"/>
    <property type="match status" value="1"/>
</dbReference>
<dbReference type="EMBL" id="RQGF01000035">
    <property type="protein sequence ID" value="TGL58873.1"/>
    <property type="molecule type" value="Genomic_DNA"/>
</dbReference>
<evidence type="ECO:0000313" key="3">
    <source>
        <dbReference type="Proteomes" id="UP000297762"/>
    </source>
</evidence>
<dbReference type="PROSITE" id="PS50088">
    <property type="entry name" value="ANK_REPEAT"/>
    <property type="match status" value="1"/>
</dbReference>
<dbReference type="Proteomes" id="UP000297762">
    <property type="component" value="Unassembled WGS sequence"/>
</dbReference>
<dbReference type="InterPro" id="IPR002110">
    <property type="entry name" value="Ankyrin_rpt"/>
</dbReference>
<keyword evidence="1" id="KW-0040">ANK repeat</keyword>
<reference evidence="2" key="1">
    <citation type="journal article" date="2019" name="PLoS Negl. Trop. Dis.">
        <title>Revisiting the worldwide diversity of Leptospira species in the environment.</title>
        <authorList>
            <person name="Vincent A.T."/>
            <person name="Schiettekatte O."/>
            <person name="Bourhy P."/>
            <person name="Veyrier F.J."/>
            <person name="Picardeau M."/>
        </authorList>
    </citation>
    <scope>NUCLEOTIDE SEQUENCE [LARGE SCALE GENOMIC DNA]</scope>
    <source>
        <strain evidence="2">201702455</strain>
    </source>
</reference>
<dbReference type="OrthoDB" id="336606at2"/>
<dbReference type="AlphaFoldDB" id="A0A4R9JZS4"/>
<protein>
    <submittedName>
        <fullName evidence="2">Ankyrin repeat domain-containing protein</fullName>
    </submittedName>
</protein>
<dbReference type="Pfam" id="PF12796">
    <property type="entry name" value="Ank_2"/>
    <property type="match status" value="1"/>
</dbReference>
<evidence type="ECO:0000256" key="1">
    <source>
        <dbReference type="PROSITE-ProRule" id="PRU00023"/>
    </source>
</evidence>
<feature type="repeat" description="ANK" evidence="1">
    <location>
        <begin position="336"/>
        <end position="368"/>
    </location>
</feature>
<proteinExistence type="predicted"/>
<gene>
    <name evidence="2" type="ORF">EHQ64_17680</name>
</gene>
<keyword evidence="3" id="KW-1185">Reference proteome</keyword>
<comment type="caution">
    <text evidence="2">The sequence shown here is derived from an EMBL/GenBank/DDBJ whole genome shotgun (WGS) entry which is preliminary data.</text>
</comment>
<dbReference type="RefSeq" id="WP_135651119.1">
    <property type="nucleotide sequence ID" value="NZ_RQGF01000035.1"/>
</dbReference>
<name>A0A4R9JZS4_9LEPT</name>
<organism evidence="2 3">
    <name type="scientific">Leptospira sarikeiensis</name>
    <dbReference type="NCBI Taxonomy" id="2484943"/>
    <lineage>
        <taxon>Bacteria</taxon>
        <taxon>Pseudomonadati</taxon>
        <taxon>Spirochaetota</taxon>
        <taxon>Spirochaetia</taxon>
        <taxon>Leptospirales</taxon>
        <taxon>Leptospiraceae</taxon>
        <taxon>Leptospira</taxon>
    </lineage>
</organism>
<dbReference type="InterPro" id="IPR036770">
    <property type="entry name" value="Ankyrin_rpt-contain_sf"/>
</dbReference>
<dbReference type="Gene3D" id="1.25.40.20">
    <property type="entry name" value="Ankyrin repeat-containing domain"/>
    <property type="match status" value="1"/>
</dbReference>
<accession>A0A4R9JZS4</accession>
<sequence>MKFISRVFLPNLIVFTLIFFGSDQIYSQPVHPKSAIGETLAGIKKRAELPSPTVSGSGLKAVAIVGEVDGNDGPKTREYVNNIKGLVKVLKDRGVSVSEFYPPNNPWSGIQEASRNANIVLYAGHGVGTNLNNPPYDQKSVGGFYLGKEFVSNEQISSGLKPVPGAIVLFLGACFTAGNMAYDMGVIRDEETKKRISMYSSPFLETGFKGYYATWAPWTAQTILALLFTNKNYGDVYFSQTNPGEVTKISHPNSSGSVLFYHTKPPASRPIYDYAFAGDSSGVLKSENSNTETETKISEEEKQRQSKILISAIYDKNEEKSLQSLTNGADPNADYQGWRPIHLAIVFDLPNVVKELVKRKASINAQAEGYTPLSMALAYERKEISEFLEKEGGTRSRAAFKKPNIPNLKK</sequence>
<evidence type="ECO:0000313" key="2">
    <source>
        <dbReference type="EMBL" id="TGL58873.1"/>
    </source>
</evidence>
<dbReference type="SMART" id="SM00248">
    <property type="entry name" value="ANK"/>
    <property type="match status" value="2"/>
</dbReference>